<gene>
    <name evidence="1" type="ordered locus">KNP414_06578</name>
</gene>
<name>F8F774_PAEMK</name>
<dbReference type="KEGG" id="pms:KNP414_06578"/>
<dbReference type="HOGENOM" id="CLU_2396831_0_0_9"/>
<evidence type="ECO:0000313" key="1">
    <source>
        <dbReference type="EMBL" id="AEI45099.1"/>
    </source>
</evidence>
<reference evidence="1 2" key="2">
    <citation type="journal article" date="2013" name="Genome Announc.">
        <title>Genome Sequence of Growth-Improving Paenibacillus mucilaginosus Strain KNP414.</title>
        <authorList>
            <person name="Lu J.J."/>
            <person name="Wang J.F."/>
            <person name="Hu X.F."/>
        </authorList>
    </citation>
    <scope>NUCLEOTIDE SEQUENCE [LARGE SCALE GENOMIC DNA]</scope>
    <source>
        <strain evidence="1 2">KNP414</strain>
    </source>
</reference>
<evidence type="ECO:0000313" key="2">
    <source>
        <dbReference type="Proteomes" id="UP000006620"/>
    </source>
</evidence>
<proteinExistence type="predicted"/>
<sequence length="93" mass="10112">MMRGPQPLVNSSAARIPSGFRLPRLPGAEPLRSGLRIAPAWSIYRILGQSSATLPITLPPALLLFASRLLDFSSSPKKAMLGRITNFPEEADR</sequence>
<dbReference type="Proteomes" id="UP000006620">
    <property type="component" value="Chromosome"/>
</dbReference>
<organism evidence="1 2">
    <name type="scientific">Paenibacillus mucilaginosus (strain KNP414)</name>
    <dbReference type="NCBI Taxonomy" id="1036673"/>
    <lineage>
        <taxon>Bacteria</taxon>
        <taxon>Bacillati</taxon>
        <taxon>Bacillota</taxon>
        <taxon>Bacilli</taxon>
        <taxon>Bacillales</taxon>
        <taxon>Paenibacillaceae</taxon>
        <taxon>Paenibacillus</taxon>
    </lineage>
</organism>
<dbReference type="EMBL" id="CP002869">
    <property type="protein sequence ID" value="AEI45099.1"/>
    <property type="molecule type" value="Genomic_DNA"/>
</dbReference>
<dbReference type="AlphaFoldDB" id="F8F774"/>
<reference evidence="2" key="1">
    <citation type="submission" date="2011-06" db="EMBL/GenBank/DDBJ databases">
        <title>Complete genome sequence of Paenibacillus mucilaginosus KNP414.</title>
        <authorList>
            <person name="Wang J."/>
            <person name="Hu S."/>
            <person name="Hu X."/>
            <person name="Zhang B."/>
            <person name="Dong D."/>
            <person name="Zhang S."/>
            <person name="Zhao K."/>
            <person name="Wu D."/>
        </authorList>
    </citation>
    <scope>NUCLEOTIDE SEQUENCE [LARGE SCALE GENOMIC DNA]</scope>
    <source>
        <strain evidence="2">KNP414</strain>
    </source>
</reference>
<accession>F8F774</accession>
<dbReference type="PATRIC" id="fig|1036673.3.peg.6131"/>
<protein>
    <submittedName>
        <fullName evidence="1">Uncharacterized protein</fullName>
    </submittedName>
</protein>